<reference evidence="1" key="1">
    <citation type="submission" date="2020-09" db="EMBL/GenBank/DDBJ databases">
        <title>Genome-Enabled Discovery of Anthraquinone Biosynthesis in Senna tora.</title>
        <authorList>
            <person name="Kang S.-H."/>
            <person name="Pandey R.P."/>
            <person name="Lee C.-M."/>
            <person name="Sim J.-S."/>
            <person name="Jeong J.-T."/>
            <person name="Choi B.-S."/>
            <person name="Jung M."/>
            <person name="Ginzburg D."/>
            <person name="Zhao K."/>
            <person name="Won S.Y."/>
            <person name="Oh T.-J."/>
            <person name="Yu Y."/>
            <person name="Kim N.-H."/>
            <person name="Lee O.R."/>
            <person name="Lee T.-H."/>
            <person name="Bashyal P."/>
            <person name="Kim T.-S."/>
            <person name="Lee W.-H."/>
            <person name="Kawkins C."/>
            <person name="Kim C.-K."/>
            <person name="Kim J.S."/>
            <person name="Ahn B.O."/>
            <person name="Rhee S.Y."/>
            <person name="Sohng J.K."/>
        </authorList>
    </citation>
    <scope>NUCLEOTIDE SEQUENCE</scope>
    <source>
        <tissue evidence="1">Leaf</tissue>
    </source>
</reference>
<proteinExistence type="predicted"/>
<protein>
    <submittedName>
        <fullName evidence="1">Uncharacterized protein</fullName>
    </submittedName>
</protein>
<comment type="caution">
    <text evidence="1">The sequence shown here is derived from an EMBL/GenBank/DDBJ whole genome shotgun (WGS) entry which is preliminary data.</text>
</comment>
<gene>
    <name evidence="1" type="ORF">G2W53_033417</name>
</gene>
<organism evidence="1 2">
    <name type="scientific">Senna tora</name>
    <dbReference type="NCBI Taxonomy" id="362788"/>
    <lineage>
        <taxon>Eukaryota</taxon>
        <taxon>Viridiplantae</taxon>
        <taxon>Streptophyta</taxon>
        <taxon>Embryophyta</taxon>
        <taxon>Tracheophyta</taxon>
        <taxon>Spermatophyta</taxon>
        <taxon>Magnoliopsida</taxon>
        <taxon>eudicotyledons</taxon>
        <taxon>Gunneridae</taxon>
        <taxon>Pentapetalae</taxon>
        <taxon>rosids</taxon>
        <taxon>fabids</taxon>
        <taxon>Fabales</taxon>
        <taxon>Fabaceae</taxon>
        <taxon>Caesalpinioideae</taxon>
        <taxon>Cassia clade</taxon>
        <taxon>Senna</taxon>
    </lineage>
</organism>
<evidence type="ECO:0000313" key="2">
    <source>
        <dbReference type="Proteomes" id="UP000634136"/>
    </source>
</evidence>
<sequence length="50" mass="6024">MSKHILNRKSRLNLKRIHELQVKHVAQVSQIDRFALYLGIRVDLRLQWDS</sequence>
<dbReference type="AlphaFoldDB" id="A0A834SZ78"/>
<dbReference type="Proteomes" id="UP000634136">
    <property type="component" value="Unassembled WGS sequence"/>
</dbReference>
<accession>A0A834SZ78</accession>
<evidence type="ECO:0000313" key="1">
    <source>
        <dbReference type="EMBL" id="KAF7812441.1"/>
    </source>
</evidence>
<dbReference type="EMBL" id="JAAIUW010000010">
    <property type="protein sequence ID" value="KAF7812441.1"/>
    <property type="molecule type" value="Genomic_DNA"/>
</dbReference>
<name>A0A834SZ78_9FABA</name>
<keyword evidence="2" id="KW-1185">Reference proteome</keyword>